<keyword evidence="1" id="KW-0472">Membrane</keyword>
<keyword evidence="4" id="KW-1185">Reference proteome</keyword>
<name>A0ABQ4KNU8_9BACI</name>
<gene>
    <name evidence="3" type="primary">rkpO</name>
    <name evidence="3" type="ORF">J8TS2_39240</name>
</gene>
<evidence type="ECO:0000313" key="3">
    <source>
        <dbReference type="EMBL" id="GIN59605.1"/>
    </source>
</evidence>
<evidence type="ECO:0000313" key="4">
    <source>
        <dbReference type="Proteomes" id="UP000679950"/>
    </source>
</evidence>
<dbReference type="Gene3D" id="3.40.50.2000">
    <property type="entry name" value="Glycogen Phosphorylase B"/>
    <property type="match status" value="1"/>
</dbReference>
<dbReference type="Proteomes" id="UP000679950">
    <property type="component" value="Unassembled WGS sequence"/>
</dbReference>
<dbReference type="RefSeq" id="WP_212967360.1">
    <property type="nucleotide sequence ID" value="NZ_BORB01000051.1"/>
</dbReference>
<organism evidence="3 4">
    <name type="scientific">Lederbergia ruris</name>
    <dbReference type="NCBI Taxonomy" id="217495"/>
    <lineage>
        <taxon>Bacteria</taxon>
        <taxon>Bacillati</taxon>
        <taxon>Bacillota</taxon>
        <taxon>Bacilli</taxon>
        <taxon>Bacillales</taxon>
        <taxon>Bacillaceae</taxon>
        <taxon>Lederbergia</taxon>
    </lineage>
</organism>
<proteinExistence type="predicted"/>
<keyword evidence="3" id="KW-0378">Hydrolase</keyword>
<accession>A0ABQ4KNU8</accession>
<dbReference type="Pfam" id="PF04101">
    <property type="entry name" value="Glyco_tran_28_C"/>
    <property type="match status" value="1"/>
</dbReference>
<dbReference type="PANTHER" id="PTHR21015:SF22">
    <property type="entry name" value="GLYCOSYLTRANSFERASE"/>
    <property type="match status" value="1"/>
</dbReference>
<dbReference type="SUPFAM" id="SSF53756">
    <property type="entry name" value="UDP-Glycosyltransferase/glycogen phosphorylase"/>
    <property type="match status" value="1"/>
</dbReference>
<dbReference type="InterPro" id="IPR020023">
    <property type="entry name" value="PseG"/>
</dbReference>
<sequence>MMNIIFRVDASEQIGTGHVMRCITLAQQLQAIPDHVQITFICRELKGNLISYIQHQDMQVEKLTSIKLSTHESEYAWYQENWQRDVSEVSEKLGGQSIDLLVVDHYGLEVNWERMMKKHVKRLMVIDDLADRSHDCDLLLDQNIQADPERYKGLVPDRCKQLLGTDYLLLREEFIKLADKVQIRKGDIKNILVFFGGSDPRHLTLKTLDILQKIPFQDCYIHVVVGSSNPQKSQIKRKCREREEYLYYCQIDYIAQLMNQADLAIGAGGATTWERIFLGIPSLTVVTADNQLELTKIIEKEGLTICLGSHPNTIEITLKKALENLCKQPHIIQEMSKKSLQFLDKDRIRSYPVRKAIMEVLK</sequence>
<evidence type="ECO:0000256" key="1">
    <source>
        <dbReference type="ARBA" id="ARBA00023136"/>
    </source>
</evidence>
<dbReference type="EMBL" id="BORB01000051">
    <property type="protein sequence ID" value="GIN59605.1"/>
    <property type="molecule type" value="Genomic_DNA"/>
</dbReference>
<dbReference type="PANTHER" id="PTHR21015">
    <property type="entry name" value="UDP-N-ACETYLGLUCOSAMINE--N-ACETYLMURAMYL-(PENTAPEPTIDE) PYROPHOSPHORYL-UNDECAPRENOL N-ACETYLGLUCOSAMINE TRANSFERASE 1"/>
    <property type="match status" value="1"/>
</dbReference>
<dbReference type="Gene3D" id="3.40.50.11190">
    <property type="match status" value="1"/>
</dbReference>
<dbReference type="GO" id="GO:0016787">
    <property type="term" value="F:hydrolase activity"/>
    <property type="evidence" value="ECO:0007669"/>
    <property type="project" value="UniProtKB-KW"/>
</dbReference>
<reference evidence="3 4" key="1">
    <citation type="submission" date="2021-03" db="EMBL/GenBank/DDBJ databases">
        <title>Antimicrobial resistance genes in bacteria isolated from Japanese honey, and their potential for conferring macrolide and lincosamide resistance in the American foulbrood pathogen Paenibacillus larvae.</title>
        <authorList>
            <person name="Okamoto M."/>
            <person name="Kumagai M."/>
            <person name="Kanamori H."/>
            <person name="Takamatsu D."/>
        </authorList>
    </citation>
    <scope>NUCLEOTIDE SEQUENCE [LARGE SCALE GENOMIC DNA]</scope>
    <source>
        <strain evidence="3 4">J8TS2</strain>
    </source>
</reference>
<feature type="domain" description="Glycosyl transferase family 28 C-terminal" evidence="2">
    <location>
        <begin position="192"/>
        <end position="341"/>
    </location>
</feature>
<dbReference type="InterPro" id="IPR007235">
    <property type="entry name" value="Glyco_trans_28_C"/>
</dbReference>
<dbReference type="NCBIfam" id="TIGR03590">
    <property type="entry name" value="PseG"/>
    <property type="match status" value="1"/>
</dbReference>
<protein>
    <submittedName>
        <fullName evidence="3">UDP-2,4-diacetamido-2,4, 6-trideoxy-beta-L-altropy ranose hydrolase</fullName>
    </submittedName>
</protein>
<evidence type="ECO:0000259" key="2">
    <source>
        <dbReference type="Pfam" id="PF04101"/>
    </source>
</evidence>
<comment type="caution">
    <text evidence="3">The sequence shown here is derived from an EMBL/GenBank/DDBJ whole genome shotgun (WGS) entry which is preliminary data.</text>
</comment>